<dbReference type="Gene3D" id="1.20.1270.60">
    <property type="entry name" value="Arfaptin homology (AH) domain/BAR domain"/>
    <property type="match status" value="1"/>
</dbReference>
<dbReference type="SUPFAM" id="SSF64268">
    <property type="entry name" value="PX domain"/>
    <property type="match status" value="1"/>
</dbReference>
<dbReference type="PANTHER" id="PTHR47433">
    <property type="entry name" value="VACUOLAR PROTEIN SORTING-ASSOCIATED PROTEIN 17"/>
    <property type="match status" value="1"/>
</dbReference>
<dbReference type="InterPro" id="IPR053055">
    <property type="entry name" value="VPS17"/>
</dbReference>
<organism evidence="3 4">
    <name type="scientific">Wallemia hederae</name>
    <dbReference type="NCBI Taxonomy" id="1540922"/>
    <lineage>
        <taxon>Eukaryota</taxon>
        <taxon>Fungi</taxon>
        <taxon>Dikarya</taxon>
        <taxon>Basidiomycota</taxon>
        <taxon>Wallemiomycotina</taxon>
        <taxon>Wallemiomycetes</taxon>
        <taxon>Wallemiales</taxon>
        <taxon>Wallemiaceae</taxon>
        <taxon>Wallemia</taxon>
    </lineage>
</organism>
<dbReference type="Proteomes" id="UP000310189">
    <property type="component" value="Unassembled WGS sequence"/>
</dbReference>
<dbReference type="OrthoDB" id="9976382at2759"/>
<feature type="compositionally biased region" description="Basic and acidic residues" evidence="1">
    <location>
        <begin position="485"/>
        <end position="538"/>
    </location>
</feature>
<protein>
    <recommendedName>
        <fullName evidence="2">PX domain-containing protein</fullName>
    </recommendedName>
</protein>
<dbReference type="GO" id="GO:0042147">
    <property type="term" value="P:retrograde transport, endosome to Golgi"/>
    <property type="evidence" value="ECO:0007669"/>
    <property type="project" value="TreeGrafter"/>
</dbReference>
<sequence>MQDPLSQSAPALYEDPASLNSNAWDDSPLSQSMQTTPSKLSTDKPLPAPGERERQRSRNSSLISVSSGGKIYGQPDTPLPQPSVVNASGSNKAMAEFLRFRVTGITKNRRDYLVEFDVSTNIKEFESSAFRNVQRTYEELLKLSEQLALANPQTIVPALPPNATNAQTEEEDDRRVKLSLQKWFDRISEDAHLSKDMDLKAFVMNKFSYVPVQVFKRKGSAFSWLGRPTPDDDLELVTAKDLHSAQEHALLNCVNTLENLIRKQKDKATAENGVGEKLINLAIVEKNRSLARSLEVFGRSQQMVSQVGLTKCANDLVTLYDGFNYHASNSKAVKDTLEQRTQLLEEYQLAVKASISKRRTLEKMKGGSTINSSKVDELLADLQIAQGYEKHLANKVENMSKNLHNALEKHAHSVEKDLHQILVENARVGVGCAQQSINELEAVQGVIDSIGEKDVDGVGAVGASGAAGAAGAIGGSSAAVTKSISHQEEEQREKQRHEARVEAKRREDRERERERERQVRAERERVETRSTDTVHHPQEAASSSMPSSPKQQIVARDPLGASVVVEQPIRDTDTPAQAQTQSTVLPRPAPAQEDRDVRSMSQSTTLNEVDRQRRVALERKRMNAREAASKLANAF</sequence>
<feature type="compositionally biased region" description="Low complexity" evidence="1">
    <location>
        <begin position="58"/>
        <end position="67"/>
    </location>
</feature>
<keyword evidence="4" id="KW-1185">Reference proteome</keyword>
<dbReference type="EMBL" id="SPNW01000012">
    <property type="protein sequence ID" value="TIA91409.1"/>
    <property type="molecule type" value="Genomic_DNA"/>
</dbReference>
<name>A0A4T0FS77_9BASI</name>
<evidence type="ECO:0000313" key="4">
    <source>
        <dbReference type="Proteomes" id="UP000310189"/>
    </source>
</evidence>
<proteinExistence type="predicted"/>
<dbReference type="InterPro" id="IPR027267">
    <property type="entry name" value="AH/BAR_dom_sf"/>
</dbReference>
<gene>
    <name evidence="3" type="ORF">E3P99_01060</name>
</gene>
<dbReference type="GO" id="GO:0006886">
    <property type="term" value="P:intracellular protein transport"/>
    <property type="evidence" value="ECO:0007669"/>
    <property type="project" value="TreeGrafter"/>
</dbReference>
<dbReference type="Pfam" id="PF09325">
    <property type="entry name" value="Vps5"/>
    <property type="match status" value="1"/>
</dbReference>
<feature type="region of interest" description="Disordered" evidence="1">
    <location>
        <begin position="478"/>
        <end position="553"/>
    </location>
</feature>
<comment type="caution">
    <text evidence="3">The sequence shown here is derived from an EMBL/GenBank/DDBJ whole genome shotgun (WGS) entry which is preliminary data.</text>
</comment>
<evidence type="ECO:0000313" key="3">
    <source>
        <dbReference type="EMBL" id="TIA91409.1"/>
    </source>
</evidence>
<feature type="compositionally biased region" description="Polar residues" evidence="1">
    <location>
        <begin position="540"/>
        <end position="551"/>
    </location>
</feature>
<evidence type="ECO:0000259" key="2">
    <source>
        <dbReference type="PROSITE" id="PS50195"/>
    </source>
</evidence>
<dbReference type="Gene3D" id="3.30.1520.10">
    <property type="entry name" value="Phox-like domain"/>
    <property type="match status" value="1"/>
</dbReference>
<dbReference type="AlphaFoldDB" id="A0A4T0FS77"/>
<accession>A0A4T0FS77</accession>
<feature type="region of interest" description="Disordered" evidence="1">
    <location>
        <begin position="1"/>
        <end position="81"/>
    </location>
</feature>
<evidence type="ECO:0000256" key="1">
    <source>
        <dbReference type="SAM" id="MobiDB-lite"/>
    </source>
</evidence>
<reference evidence="3 4" key="1">
    <citation type="submission" date="2019-03" db="EMBL/GenBank/DDBJ databases">
        <title>Sequencing 23 genomes of Wallemia ichthyophaga.</title>
        <authorList>
            <person name="Gostincar C."/>
        </authorList>
    </citation>
    <scope>NUCLEOTIDE SEQUENCE [LARGE SCALE GENOMIC DNA]</scope>
    <source>
        <strain evidence="3 4">EXF-5753</strain>
    </source>
</reference>
<dbReference type="InterPro" id="IPR001683">
    <property type="entry name" value="PX_dom"/>
</dbReference>
<feature type="domain" description="PX" evidence="2">
    <location>
        <begin position="90"/>
        <end position="210"/>
    </location>
</feature>
<dbReference type="GO" id="GO:0030905">
    <property type="term" value="C:retromer, tubulation complex"/>
    <property type="evidence" value="ECO:0007669"/>
    <property type="project" value="TreeGrafter"/>
</dbReference>
<dbReference type="InterPro" id="IPR036871">
    <property type="entry name" value="PX_dom_sf"/>
</dbReference>
<dbReference type="InterPro" id="IPR015404">
    <property type="entry name" value="Vps5_C"/>
</dbReference>
<dbReference type="GO" id="GO:0032266">
    <property type="term" value="F:phosphatidylinositol-3-phosphate binding"/>
    <property type="evidence" value="ECO:0007669"/>
    <property type="project" value="TreeGrafter"/>
</dbReference>
<dbReference type="Pfam" id="PF00787">
    <property type="entry name" value="PX"/>
    <property type="match status" value="1"/>
</dbReference>
<feature type="compositionally biased region" description="Polar residues" evidence="1">
    <location>
        <begin position="574"/>
        <end position="584"/>
    </location>
</feature>
<dbReference type="GO" id="GO:0005768">
    <property type="term" value="C:endosome"/>
    <property type="evidence" value="ECO:0007669"/>
    <property type="project" value="TreeGrafter"/>
</dbReference>
<dbReference type="PROSITE" id="PS50195">
    <property type="entry name" value="PX"/>
    <property type="match status" value="1"/>
</dbReference>
<feature type="region of interest" description="Disordered" evidence="1">
    <location>
        <begin position="567"/>
        <end position="612"/>
    </location>
</feature>
<feature type="compositionally biased region" description="Polar residues" evidence="1">
    <location>
        <begin position="18"/>
        <end position="40"/>
    </location>
</feature>
<dbReference type="PANTHER" id="PTHR47433:SF1">
    <property type="entry name" value="VACUOLAR PROTEIN SORTING-ASSOCIATED PROTEIN 17"/>
    <property type="match status" value="1"/>
</dbReference>
<dbReference type="GO" id="GO:0005829">
    <property type="term" value="C:cytosol"/>
    <property type="evidence" value="ECO:0007669"/>
    <property type="project" value="GOC"/>
</dbReference>